<sequence>MKGINKSQGFTLIELMIVVAIIGILAAVALPAYQDYTKKAKFSEVVVGTSGLKTQVEICALDLATVTGCSDGQNGNGWQIAAVTTAGNISGIATSDGVITATAITGNGLAGETYTLSPTLANGKVTWAKSGSCVAAGVC</sequence>
<keyword evidence="4" id="KW-0812">Transmembrane</keyword>
<dbReference type="InterPro" id="IPR045584">
    <property type="entry name" value="Pilin-like"/>
</dbReference>
<dbReference type="PANTHER" id="PTHR30093:SF34">
    <property type="entry name" value="PREPILIN PEPTIDASE-DEPENDENT PROTEIN D"/>
    <property type="match status" value="1"/>
</dbReference>
<dbReference type="SUPFAM" id="SSF54523">
    <property type="entry name" value="Pili subunits"/>
    <property type="match status" value="1"/>
</dbReference>
<proteinExistence type="inferred from homology"/>
<evidence type="ECO:0000256" key="3">
    <source>
        <dbReference type="RuleBase" id="RU000389"/>
    </source>
</evidence>
<dbReference type="GO" id="GO:0044096">
    <property type="term" value="C:type IV pilus"/>
    <property type="evidence" value="ECO:0007669"/>
    <property type="project" value="TreeGrafter"/>
</dbReference>
<keyword evidence="6" id="KW-1185">Reference proteome</keyword>
<dbReference type="GO" id="GO:0007155">
    <property type="term" value="P:cell adhesion"/>
    <property type="evidence" value="ECO:0007669"/>
    <property type="project" value="InterPro"/>
</dbReference>
<dbReference type="RefSeq" id="WP_283103837.1">
    <property type="nucleotide sequence ID" value="NZ_BMPZ01000019.1"/>
</dbReference>
<dbReference type="GO" id="GO:0043107">
    <property type="term" value="P:type IV pilus-dependent motility"/>
    <property type="evidence" value="ECO:0007669"/>
    <property type="project" value="TreeGrafter"/>
</dbReference>
<feature type="transmembrane region" description="Helical" evidence="4">
    <location>
        <begin position="12"/>
        <end position="33"/>
    </location>
</feature>
<evidence type="ECO:0000256" key="2">
    <source>
        <dbReference type="ARBA" id="ARBA00022481"/>
    </source>
</evidence>
<name>A0A917NFN0_9GAMM</name>
<reference evidence="5" key="2">
    <citation type="submission" date="2020-09" db="EMBL/GenBank/DDBJ databases">
        <authorList>
            <person name="Sun Q."/>
            <person name="Ohkuma M."/>
        </authorList>
    </citation>
    <scope>NUCLEOTIDE SEQUENCE</scope>
    <source>
        <strain evidence="5">JCM 30804</strain>
    </source>
</reference>
<dbReference type="InterPro" id="IPR001082">
    <property type="entry name" value="Pilin"/>
</dbReference>
<gene>
    <name evidence="5" type="primary">pilA</name>
    <name evidence="5" type="ORF">GCM10009332_33280</name>
</gene>
<dbReference type="EMBL" id="BMPZ01000019">
    <property type="protein sequence ID" value="GGI93355.1"/>
    <property type="molecule type" value="Genomic_DNA"/>
</dbReference>
<organism evidence="5 6">
    <name type="scientific">Shewanella gelidii</name>
    <dbReference type="NCBI Taxonomy" id="1642821"/>
    <lineage>
        <taxon>Bacteria</taxon>
        <taxon>Pseudomonadati</taxon>
        <taxon>Pseudomonadota</taxon>
        <taxon>Gammaproteobacteria</taxon>
        <taxon>Alteromonadales</taxon>
        <taxon>Shewanellaceae</taxon>
        <taxon>Shewanella</taxon>
    </lineage>
</organism>
<comment type="similarity">
    <text evidence="1 3">Belongs to the N-Me-Phe pilin family.</text>
</comment>
<dbReference type="Pfam" id="PF00114">
    <property type="entry name" value="Pilin"/>
    <property type="match status" value="1"/>
</dbReference>
<reference evidence="5" key="1">
    <citation type="journal article" date="2014" name="Int. J. Syst. Evol. Microbiol.">
        <title>Complete genome sequence of Corynebacterium casei LMG S-19264T (=DSM 44701T), isolated from a smear-ripened cheese.</title>
        <authorList>
            <consortium name="US DOE Joint Genome Institute (JGI-PGF)"/>
            <person name="Walter F."/>
            <person name="Albersmeier A."/>
            <person name="Kalinowski J."/>
            <person name="Ruckert C."/>
        </authorList>
    </citation>
    <scope>NUCLEOTIDE SEQUENCE</scope>
    <source>
        <strain evidence="5">JCM 30804</strain>
    </source>
</reference>
<keyword evidence="3" id="KW-0281">Fimbrium</keyword>
<comment type="caution">
    <text evidence="5">The sequence shown here is derived from an EMBL/GenBank/DDBJ whole genome shotgun (WGS) entry which is preliminary data.</text>
</comment>
<keyword evidence="4" id="KW-1133">Transmembrane helix</keyword>
<dbReference type="Gene3D" id="3.30.700.10">
    <property type="entry name" value="Glycoprotein, Type 4 Pilin"/>
    <property type="match status" value="1"/>
</dbReference>
<dbReference type="AlphaFoldDB" id="A0A917NFN0"/>
<keyword evidence="2" id="KW-0488">Methylation</keyword>
<dbReference type="NCBIfam" id="TIGR02532">
    <property type="entry name" value="IV_pilin_GFxxxE"/>
    <property type="match status" value="1"/>
</dbReference>
<keyword evidence="4" id="KW-0472">Membrane</keyword>
<evidence type="ECO:0000313" key="6">
    <source>
        <dbReference type="Proteomes" id="UP000613743"/>
    </source>
</evidence>
<dbReference type="PANTHER" id="PTHR30093">
    <property type="entry name" value="GENERAL SECRETION PATHWAY PROTEIN G"/>
    <property type="match status" value="1"/>
</dbReference>
<evidence type="ECO:0000256" key="1">
    <source>
        <dbReference type="ARBA" id="ARBA00005233"/>
    </source>
</evidence>
<evidence type="ECO:0000256" key="4">
    <source>
        <dbReference type="SAM" id="Phobius"/>
    </source>
</evidence>
<protein>
    <submittedName>
        <fullName evidence="5">Type IV-A pilin protein PilA</fullName>
    </submittedName>
</protein>
<accession>A0A917NFN0</accession>
<evidence type="ECO:0000313" key="5">
    <source>
        <dbReference type="EMBL" id="GGI93355.1"/>
    </source>
</evidence>
<dbReference type="InterPro" id="IPR012902">
    <property type="entry name" value="N_methyl_site"/>
</dbReference>
<dbReference type="PROSITE" id="PS00409">
    <property type="entry name" value="PROKAR_NTER_METHYL"/>
    <property type="match status" value="1"/>
</dbReference>
<dbReference type="Pfam" id="PF07963">
    <property type="entry name" value="N_methyl"/>
    <property type="match status" value="1"/>
</dbReference>
<dbReference type="Proteomes" id="UP000613743">
    <property type="component" value="Unassembled WGS sequence"/>
</dbReference>